<dbReference type="OrthoDB" id="1906644at2759"/>
<sequence>MPRMLILQDRNASSRINTQGFSGAIKVLRGHDHMVLNKLYDNWNVFLPKLKERLALKGFVQSPERTCFLWLSECFSFGKHERILQIVKEAIGPRVLLYGVTVWKGRNEALQRFHRNAEVGDCEKLVNFVFGANVQLVSQSHKIPERLLQAVLRNLLTVEEESLNFANKQEEFGFIERSFITRVKRMVRSPDVWLENLELDKDHGVFFHGGTLHRIGEVPENRTGLLLQFISADCK</sequence>
<comment type="caution">
    <text evidence="1">The sequence shown here is derived from an EMBL/GenBank/DDBJ whole genome shotgun (WGS) entry which is preliminary data.</text>
</comment>
<evidence type="ECO:0000313" key="2">
    <source>
        <dbReference type="Proteomes" id="UP000886520"/>
    </source>
</evidence>
<feature type="non-terminal residue" evidence="1">
    <location>
        <position position="235"/>
    </location>
</feature>
<reference evidence="1" key="1">
    <citation type="submission" date="2021-01" db="EMBL/GenBank/DDBJ databases">
        <title>Adiantum capillus-veneris genome.</title>
        <authorList>
            <person name="Fang Y."/>
            <person name="Liao Q."/>
        </authorList>
    </citation>
    <scope>NUCLEOTIDE SEQUENCE</scope>
    <source>
        <strain evidence="1">H3</strain>
        <tissue evidence="1">Leaf</tissue>
    </source>
</reference>
<proteinExistence type="predicted"/>
<dbReference type="Proteomes" id="UP000886520">
    <property type="component" value="Chromosome 21"/>
</dbReference>
<protein>
    <submittedName>
        <fullName evidence="1">Uncharacterized protein</fullName>
    </submittedName>
</protein>
<dbReference type="EMBL" id="JABFUD020000021">
    <property type="protein sequence ID" value="KAI5063180.1"/>
    <property type="molecule type" value="Genomic_DNA"/>
</dbReference>
<keyword evidence="2" id="KW-1185">Reference proteome</keyword>
<accession>A0A9D4U8P0</accession>
<dbReference type="AlphaFoldDB" id="A0A9D4U8P0"/>
<gene>
    <name evidence="1" type="ORF">GOP47_0021727</name>
</gene>
<organism evidence="1 2">
    <name type="scientific">Adiantum capillus-veneris</name>
    <name type="common">Maidenhair fern</name>
    <dbReference type="NCBI Taxonomy" id="13818"/>
    <lineage>
        <taxon>Eukaryota</taxon>
        <taxon>Viridiplantae</taxon>
        <taxon>Streptophyta</taxon>
        <taxon>Embryophyta</taxon>
        <taxon>Tracheophyta</taxon>
        <taxon>Polypodiopsida</taxon>
        <taxon>Polypodiidae</taxon>
        <taxon>Polypodiales</taxon>
        <taxon>Pteridineae</taxon>
        <taxon>Pteridaceae</taxon>
        <taxon>Vittarioideae</taxon>
        <taxon>Adiantum</taxon>
    </lineage>
</organism>
<evidence type="ECO:0000313" key="1">
    <source>
        <dbReference type="EMBL" id="KAI5063180.1"/>
    </source>
</evidence>
<name>A0A9D4U8P0_ADICA</name>